<dbReference type="OrthoDB" id="359066at2"/>
<dbReference type="SUPFAM" id="SSF88697">
    <property type="entry name" value="PUA domain-like"/>
    <property type="match status" value="1"/>
</dbReference>
<sequence length="137" mass="15259">MKIISIRQPWASLIITGATDVQTGAIALKDVENRSWKTSYRGPVLIHASEGPDDITPADIERRFAVRLTGEQPRSGVIGMVEIVDCVQPHPSRWYAPNHFAFVLRNPHPLTFVKWRGALSLRTAPPELLELCGLLIP</sequence>
<gene>
    <name evidence="1" type="ORF">IQ16_01759</name>
</gene>
<accession>A0A562RX02</accession>
<keyword evidence="2" id="KW-1185">Reference proteome</keyword>
<dbReference type="InterPro" id="IPR015947">
    <property type="entry name" value="PUA-like_sf"/>
</dbReference>
<dbReference type="EMBL" id="VLLA01000003">
    <property type="protein sequence ID" value="TWI73621.1"/>
    <property type="molecule type" value="Genomic_DNA"/>
</dbReference>
<dbReference type="Gene3D" id="2.30.130.30">
    <property type="entry name" value="Hypothetical protein"/>
    <property type="match status" value="1"/>
</dbReference>
<evidence type="ECO:0000313" key="2">
    <source>
        <dbReference type="Proteomes" id="UP000316291"/>
    </source>
</evidence>
<reference evidence="1 2" key="1">
    <citation type="journal article" date="2015" name="Stand. Genomic Sci.">
        <title>Genomic Encyclopedia of Bacterial and Archaeal Type Strains, Phase III: the genomes of soil and plant-associated and newly described type strains.</title>
        <authorList>
            <person name="Whitman W.B."/>
            <person name="Woyke T."/>
            <person name="Klenk H.P."/>
            <person name="Zhou Y."/>
            <person name="Lilburn T.G."/>
            <person name="Beck B.J."/>
            <person name="De Vos P."/>
            <person name="Vandamme P."/>
            <person name="Eisen J.A."/>
            <person name="Garrity G."/>
            <person name="Hugenholtz P."/>
            <person name="Kyrpides N.C."/>
        </authorList>
    </citation>
    <scope>NUCLEOTIDE SEQUENCE [LARGE SCALE GENOMIC DNA]</scope>
    <source>
        <strain evidence="1 2">CGMCC 1.10948</strain>
    </source>
</reference>
<dbReference type="CDD" id="cd06554">
    <property type="entry name" value="ASCH_ASC-1_like"/>
    <property type="match status" value="1"/>
</dbReference>
<proteinExistence type="predicted"/>
<name>A0A562RX02_9BRAD</name>
<comment type="caution">
    <text evidence="1">The sequence shown here is derived from an EMBL/GenBank/DDBJ whole genome shotgun (WGS) entry which is preliminary data.</text>
</comment>
<protein>
    <recommendedName>
        <fullName evidence="3">ASCH domain-containing protein</fullName>
    </recommendedName>
</protein>
<dbReference type="AlphaFoldDB" id="A0A562RX02"/>
<dbReference type="Proteomes" id="UP000316291">
    <property type="component" value="Unassembled WGS sequence"/>
</dbReference>
<organism evidence="1 2">
    <name type="scientific">Bradyrhizobium huanghuaihaiense</name>
    <dbReference type="NCBI Taxonomy" id="990078"/>
    <lineage>
        <taxon>Bacteria</taxon>
        <taxon>Pseudomonadati</taxon>
        <taxon>Pseudomonadota</taxon>
        <taxon>Alphaproteobacteria</taxon>
        <taxon>Hyphomicrobiales</taxon>
        <taxon>Nitrobacteraceae</taxon>
        <taxon>Bradyrhizobium</taxon>
    </lineage>
</organism>
<evidence type="ECO:0000313" key="1">
    <source>
        <dbReference type="EMBL" id="TWI73621.1"/>
    </source>
</evidence>
<evidence type="ECO:0008006" key="3">
    <source>
        <dbReference type="Google" id="ProtNLM"/>
    </source>
</evidence>